<dbReference type="Proteomes" id="UP001596328">
    <property type="component" value="Unassembled WGS sequence"/>
</dbReference>
<comment type="caution">
    <text evidence="2">The sequence shown here is derived from an EMBL/GenBank/DDBJ whole genome shotgun (WGS) entry which is preliminary data.</text>
</comment>
<evidence type="ECO:0000313" key="2">
    <source>
        <dbReference type="EMBL" id="MFC6725735.1"/>
    </source>
</evidence>
<reference evidence="2 3" key="1">
    <citation type="journal article" date="2019" name="Int. J. Syst. Evol. Microbiol.">
        <title>The Global Catalogue of Microorganisms (GCM) 10K type strain sequencing project: providing services to taxonomists for standard genome sequencing and annotation.</title>
        <authorList>
            <consortium name="The Broad Institute Genomics Platform"/>
            <consortium name="The Broad Institute Genome Sequencing Center for Infectious Disease"/>
            <person name="Wu L."/>
            <person name="Ma J."/>
        </authorList>
    </citation>
    <scope>NUCLEOTIDE SEQUENCE [LARGE SCALE GENOMIC DNA]</scope>
    <source>
        <strain evidence="2 3">NBRC 111368</strain>
    </source>
</reference>
<dbReference type="EMBL" id="JBHSWU010000676">
    <property type="protein sequence ID" value="MFC6725735.1"/>
    <property type="molecule type" value="Genomic_DNA"/>
</dbReference>
<feature type="region of interest" description="Disordered" evidence="1">
    <location>
        <begin position="26"/>
        <end position="67"/>
    </location>
</feature>
<dbReference type="GO" id="GO:0005524">
    <property type="term" value="F:ATP binding"/>
    <property type="evidence" value="ECO:0007669"/>
    <property type="project" value="UniProtKB-KW"/>
</dbReference>
<feature type="non-terminal residue" evidence="2">
    <location>
        <position position="1"/>
    </location>
</feature>
<evidence type="ECO:0000313" key="3">
    <source>
        <dbReference type="Proteomes" id="UP001596328"/>
    </source>
</evidence>
<feature type="compositionally biased region" description="Basic and acidic residues" evidence="1">
    <location>
        <begin position="26"/>
        <end position="56"/>
    </location>
</feature>
<keyword evidence="2" id="KW-0067">ATP-binding</keyword>
<sequence>LDAGHEVVAFDAAEPSFEEVFLRLTDRGEAGSDVGERGKGNGDRAEDGGGDREREATNPSADGGGDR</sequence>
<name>A0ABD5S286_9EURY</name>
<evidence type="ECO:0000256" key="1">
    <source>
        <dbReference type="SAM" id="MobiDB-lite"/>
    </source>
</evidence>
<keyword evidence="3" id="KW-1185">Reference proteome</keyword>
<accession>A0ABD5S286</accession>
<dbReference type="AlphaFoldDB" id="A0ABD5S286"/>
<gene>
    <name evidence="2" type="ORF">ACFQE1_15445</name>
</gene>
<organism evidence="2 3">
    <name type="scientific">Halobium palmae</name>
    <dbReference type="NCBI Taxonomy" id="1776492"/>
    <lineage>
        <taxon>Archaea</taxon>
        <taxon>Methanobacteriati</taxon>
        <taxon>Methanobacteriota</taxon>
        <taxon>Stenosarchaea group</taxon>
        <taxon>Halobacteria</taxon>
        <taxon>Halobacteriales</taxon>
        <taxon>Haloferacaceae</taxon>
        <taxon>Halobium</taxon>
    </lineage>
</organism>
<keyword evidence="2" id="KW-0547">Nucleotide-binding</keyword>
<proteinExistence type="predicted"/>
<protein>
    <submittedName>
        <fullName evidence="2">ABC transporter ATP-binding protein</fullName>
    </submittedName>
</protein>